<name>K0T982_THAOC</name>
<protein>
    <submittedName>
        <fullName evidence="2">Uncharacterized protein</fullName>
    </submittedName>
</protein>
<proteinExistence type="predicted"/>
<feature type="compositionally biased region" description="Polar residues" evidence="1">
    <location>
        <begin position="554"/>
        <end position="568"/>
    </location>
</feature>
<evidence type="ECO:0000256" key="1">
    <source>
        <dbReference type="SAM" id="MobiDB-lite"/>
    </source>
</evidence>
<accession>K0T982</accession>
<feature type="region of interest" description="Disordered" evidence="1">
    <location>
        <begin position="550"/>
        <end position="578"/>
    </location>
</feature>
<dbReference type="AlphaFoldDB" id="K0T982"/>
<keyword evidence="3" id="KW-1185">Reference proteome</keyword>
<sequence length="751" mass="84048">MGSWHHIPAGFEVLTDHNGQASRIQQSSALHPTRGLGFLFTLDGNQLPEYEYRTEQLAQILHRLSVSSLRNEDANQSYMLRSRVLPSVTYPISLTSFSKKQCKELTKMIKHTILPKMGINACISRPVLYGPTILGGMNYPCIQTFQDRLGIMNIMKHLRHDSEIGTEIQALVSAHQLHSRAILPLLDDPSIDLLHMENGWIKSIRDSLRRLGGQLWIEDAYWAPKRQRVGDVSLMEAFCKLPGITPTEDGLYLTCRCYVRDELSFHCYEHTPPPPPPSPSAYDKDDFDMNDYEPRFVRIKDNVSSLPTAAHPTEIDIHDDRAVPLYDYVPPMQPAWQETARPFYSEHILPIMASTEVLTAVESAIDLLNNPADPTPEVLTKAEGDLLTAITRSLRSFPNISLKHVHGHQLRTTAYENLTFEAQLNEDCDVAAKQAMRTDVLTSSRPEPTDGSRAQLYLGNLMVSTDYQTAITHAAHYPALRERMMEKFDWTASDFDKINFDAIESVKLRLPYMKSLQISKMLHNYSNTGSQREKYGYEGGCPYACFIDRESPTDGRNSPPQTHPQYSRPSLHALGPRDMQPPYQRVRCPLCTLRPGLRGPSQSRHRSYIAGLPCQGVKEWTPAIAKRPPPVPANNPSGTHAPHPSHLCTVLLSMSSGIFGLLFGPPGTISSLIKTTESPAPKTPETQHAFYISRNIILPPSDNATGIRLPSQQPHSPLGGAARGKTSDDHSNDYIDCTWTNNDSQPKGNVL</sequence>
<evidence type="ECO:0000313" key="3">
    <source>
        <dbReference type="Proteomes" id="UP000266841"/>
    </source>
</evidence>
<reference evidence="2 3" key="1">
    <citation type="journal article" date="2012" name="Genome Biol.">
        <title>Genome and low-iron response of an oceanic diatom adapted to chronic iron limitation.</title>
        <authorList>
            <person name="Lommer M."/>
            <person name="Specht M."/>
            <person name="Roy A.S."/>
            <person name="Kraemer L."/>
            <person name="Andreson R."/>
            <person name="Gutowska M.A."/>
            <person name="Wolf J."/>
            <person name="Bergner S.V."/>
            <person name="Schilhabel M.B."/>
            <person name="Klostermeier U.C."/>
            <person name="Beiko R.G."/>
            <person name="Rosenstiel P."/>
            <person name="Hippler M."/>
            <person name="Laroche J."/>
        </authorList>
    </citation>
    <scope>NUCLEOTIDE SEQUENCE [LARGE SCALE GENOMIC DNA]</scope>
    <source>
        <strain evidence="2 3">CCMP1005</strain>
    </source>
</reference>
<organism evidence="2 3">
    <name type="scientific">Thalassiosira oceanica</name>
    <name type="common">Marine diatom</name>
    <dbReference type="NCBI Taxonomy" id="159749"/>
    <lineage>
        <taxon>Eukaryota</taxon>
        <taxon>Sar</taxon>
        <taxon>Stramenopiles</taxon>
        <taxon>Ochrophyta</taxon>
        <taxon>Bacillariophyta</taxon>
        <taxon>Coscinodiscophyceae</taxon>
        <taxon>Thalassiosirophycidae</taxon>
        <taxon>Thalassiosirales</taxon>
        <taxon>Thalassiosiraceae</taxon>
        <taxon>Thalassiosira</taxon>
    </lineage>
</organism>
<evidence type="ECO:0000313" key="2">
    <source>
        <dbReference type="EMBL" id="EJK67092.1"/>
    </source>
</evidence>
<dbReference type="EMBL" id="AGNL01013690">
    <property type="protein sequence ID" value="EJK67092.1"/>
    <property type="molecule type" value="Genomic_DNA"/>
</dbReference>
<dbReference type="Proteomes" id="UP000266841">
    <property type="component" value="Unassembled WGS sequence"/>
</dbReference>
<feature type="region of interest" description="Disordered" evidence="1">
    <location>
        <begin position="702"/>
        <end position="729"/>
    </location>
</feature>
<gene>
    <name evidence="2" type="ORF">THAOC_11923</name>
</gene>
<comment type="caution">
    <text evidence="2">The sequence shown here is derived from an EMBL/GenBank/DDBJ whole genome shotgun (WGS) entry which is preliminary data.</text>
</comment>